<reference evidence="2 3" key="1">
    <citation type="submission" date="2020-03" db="EMBL/GenBank/DDBJ databases">
        <title>Whole genome shotgun sequence of Phytohabitans suffuscus NBRC 105367.</title>
        <authorList>
            <person name="Komaki H."/>
            <person name="Tamura T."/>
        </authorList>
    </citation>
    <scope>NUCLEOTIDE SEQUENCE [LARGE SCALE GENOMIC DNA]</scope>
    <source>
        <strain evidence="2 3">NBRC 105367</strain>
    </source>
</reference>
<proteinExistence type="predicted"/>
<keyword evidence="1" id="KW-0812">Transmembrane</keyword>
<evidence type="ECO:0000313" key="3">
    <source>
        <dbReference type="Proteomes" id="UP000503011"/>
    </source>
</evidence>
<protein>
    <submittedName>
        <fullName evidence="2">Uncharacterized protein</fullName>
    </submittedName>
</protein>
<accession>A0A6F8YTI1</accession>
<keyword evidence="3" id="KW-1185">Reference proteome</keyword>
<feature type="transmembrane region" description="Helical" evidence="1">
    <location>
        <begin position="44"/>
        <end position="61"/>
    </location>
</feature>
<reference evidence="2 3" key="2">
    <citation type="submission" date="2020-03" db="EMBL/GenBank/DDBJ databases">
        <authorList>
            <person name="Ichikawa N."/>
            <person name="Kimura A."/>
            <person name="Kitahashi Y."/>
            <person name="Uohara A."/>
        </authorList>
    </citation>
    <scope>NUCLEOTIDE SEQUENCE [LARGE SCALE GENOMIC DNA]</scope>
    <source>
        <strain evidence="2 3">NBRC 105367</strain>
    </source>
</reference>
<dbReference type="AlphaFoldDB" id="A0A6F8YTI1"/>
<gene>
    <name evidence="2" type="ORF">Psuf_067730</name>
</gene>
<keyword evidence="1" id="KW-1133">Transmembrane helix</keyword>
<dbReference type="KEGG" id="psuu:Psuf_067730"/>
<organism evidence="2 3">
    <name type="scientific">Phytohabitans suffuscus</name>
    <dbReference type="NCBI Taxonomy" id="624315"/>
    <lineage>
        <taxon>Bacteria</taxon>
        <taxon>Bacillati</taxon>
        <taxon>Actinomycetota</taxon>
        <taxon>Actinomycetes</taxon>
        <taxon>Micromonosporales</taxon>
        <taxon>Micromonosporaceae</taxon>
    </lineage>
</organism>
<name>A0A6F8YTI1_9ACTN</name>
<sequence>MGAARVKDQLADWATGVAGAAAGTVVDPKTGLGKARAGATKPRVLLLLAALAAGYLAGRWVRRSR</sequence>
<dbReference type="RefSeq" id="WP_173161342.1">
    <property type="nucleotide sequence ID" value="NZ_AP022871.1"/>
</dbReference>
<evidence type="ECO:0000256" key="1">
    <source>
        <dbReference type="SAM" id="Phobius"/>
    </source>
</evidence>
<dbReference type="EMBL" id="AP022871">
    <property type="protein sequence ID" value="BCB89460.1"/>
    <property type="molecule type" value="Genomic_DNA"/>
</dbReference>
<keyword evidence="1" id="KW-0472">Membrane</keyword>
<dbReference type="Proteomes" id="UP000503011">
    <property type="component" value="Chromosome"/>
</dbReference>
<evidence type="ECO:0000313" key="2">
    <source>
        <dbReference type="EMBL" id="BCB89460.1"/>
    </source>
</evidence>